<gene>
    <name evidence="10" type="ORF">Cch02nite_11220</name>
</gene>
<proteinExistence type="predicted"/>
<dbReference type="InterPro" id="IPR014031">
    <property type="entry name" value="Ketoacyl_synth_C"/>
</dbReference>
<dbReference type="Pfam" id="PF00550">
    <property type="entry name" value="PP-binding"/>
    <property type="match status" value="1"/>
</dbReference>
<dbReference type="InterPro" id="IPR042104">
    <property type="entry name" value="PKS_dehydratase_sf"/>
</dbReference>
<evidence type="ECO:0000256" key="6">
    <source>
        <dbReference type="SAM" id="MobiDB-lite"/>
    </source>
</evidence>
<evidence type="ECO:0000256" key="3">
    <source>
        <dbReference type="ARBA" id="ARBA00022679"/>
    </source>
</evidence>
<dbReference type="EMBL" id="BONG01000005">
    <property type="protein sequence ID" value="GIF87678.1"/>
    <property type="molecule type" value="Genomic_DNA"/>
</dbReference>
<dbReference type="InterPro" id="IPR020841">
    <property type="entry name" value="PKS_Beta-ketoAc_synthase_dom"/>
</dbReference>
<organism evidence="10 11">
    <name type="scientific">Catellatospora chokoriensis</name>
    <dbReference type="NCBI Taxonomy" id="310353"/>
    <lineage>
        <taxon>Bacteria</taxon>
        <taxon>Bacillati</taxon>
        <taxon>Actinomycetota</taxon>
        <taxon>Actinomycetes</taxon>
        <taxon>Micromonosporales</taxon>
        <taxon>Micromonosporaceae</taxon>
        <taxon>Catellatospora</taxon>
    </lineage>
</organism>
<feature type="compositionally biased region" description="Low complexity" evidence="6">
    <location>
        <begin position="1692"/>
        <end position="1719"/>
    </location>
</feature>
<dbReference type="InterPro" id="IPR016035">
    <property type="entry name" value="Acyl_Trfase/lysoPLipase"/>
</dbReference>
<evidence type="ECO:0000256" key="5">
    <source>
        <dbReference type="PROSITE-ProRule" id="PRU01363"/>
    </source>
</evidence>
<dbReference type="Pfam" id="PF02801">
    <property type="entry name" value="Ketoacyl-synt_C"/>
    <property type="match status" value="1"/>
</dbReference>
<dbReference type="PROSITE" id="PS00012">
    <property type="entry name" value="PHOSPHOPANTETHEINE"/>
    <property type="match status" value="1"/>
</dbReference>
<dbReference type="SUPFAM" id="SSF47336">
    <property type="entry name" value="ACP-like"/>
    <property type="match status" value="1"/>
</dbReference>
<dbReference type="Gene3D" id="3.10.129.110">
    <property type="entry name" value="Polyketide synthase dehydratase"/>
    <property type="match status" value="1"/>
</dbReference>
<dbReference type="GO" id="GO:0004315">
    <property type="term" value="F:3-oxoacyl-[acyl-carrier-protein] synthase activity"/>
    <property type="evidence" value="ECO:0007669"/>
    <property type="project" value="InterPro"/>
</dbReference>
<protein>
    <recommendedName>
        <fullName evidence="12">Acyl transferase domain-containing protein</fullName>
    </recommendedName>
</protein>
<dbReference type="SUPFAM" id="SSF52151">
    <property type="entry name" value="FabD/lysophospholipase-like"/>
    <property type="match status" value="1"/>
</dbReference>
<dbReference type="InterPro" id="IPR016039">
    <property type="entry name" value="Thiolase-like"/>
</dbReference>
<keyword evidence="3" id="KW-0808">Transferase</keyword>
<dbReference type="SMART" id="SM00826">
    <property type="entry name" value="PKS_DH"/>
    <property type="match status" value="1"/>
</dbReference>
<dbReference type="InterPro" id="IPR020806">
    <property type="entry name" value="PKS_PP-bd"/>
</dbReference>
<dbReference type="Pfam" id="PF21089">
    <property type="entry name" value="PKS_DH_N"/>
    <property type="match status" value="1"/>
</dbReference>
<feature type="active site" description="Proton donor; for dehydratase activity" evidence="5">
    <location>
        <position position="1562"/>
    </location>
</feature>
<dbReference type="GO" id="GO:0006633">
    <property type="term" value="P:fatty acid biosynthetic process"/>
    <property type="evidence" value="ECO:0007669"/>
    <property type="project" value="InterPro"/>
</dbReference>
<dbReference type="PROSITE" id="PS52004">
    <property type="entry name" value="KS3_2"/>
    <property type="match status" value="1"/>
</dbReference>
<evidence type="ECO:0000259" key="7">
    <source>
        <dbReference type="PROSITE" id="PS50075"/>
    </source>
</evidence>
<dbReference type="Pfam" id="PF00698">
    <property type="entry name" value="Acyl_transf_1"/>
    <property type="match status" value="1"/>
</dbReference>
<dbReference type="Gene3D" id="3.40.366.10">
    <property type="entry name" value="Malonyl-Coenzyme A Acyl Carrier Protein, domain 2"/>
    <property type="match status" value="1"/>
</dbReference>
<feature type="region of interest" description="N-terminal hotdog fold" evidence="5">
    <location>
        <begin position="1364"/>
        <end position="1489"/>
    </location>
</feature>
<dbReference type="SMART" id="SM00825">
    <property type="entry name" value="PKS_KS"/>
    <property type="match status" value="1"/>
</dbReference>
<name>A0A8J3JZB0_9ACTN</name>
<feature type="region of interest" description="Disordered" evidence="6">
    <location>
        <begin position="1685"/>
        <end position="1753"/>
    </location>
</feature>
<dbReference type="SMART" id="SM00822">
    <property type="entry name" value="PKS_KR"/>
    <property type="match status" value="1"/>
</dbReference>
<dbReference type="RefSeq" id="WP_191839508.1">
    <property type="nucleotide sequence ID" value="NZ_BAAALB010000007.1"/>
</dbReference>
<dbReference type="PROSITE" id="PS00606">
    <property type="entry name" value="KS3_1"/>
    <property type="match status" value="1"/>
</dbReference>
<dbReference type="SMART" id="SM00827">
    <property type="entry name" value="PKS_AT"/>
    <property type="match status" value="1"/>
</dbReference>
<evidence type="ECO:0000256" key="2">
    <source>
        <dbReference type="ARBA" id="ARBA00022553"/>
    </source>
</evidence>
<keyword evidence="1" id="KW-0596">Phosphopantetheine</keyword>
<dbReference type="InterPro" id="IPR049552">
    <property type="entry name" value="PKS_DH_N"/>
</dbReference>
<dbReference type="InterPro" id="IPR036291">
    <property type="entry name" value="NAD(P)-bd_dom_sf"/>
</dbReference>
<dbReference type="InterPro" id="IPR006162">
    <property type="entry name" value="Ppantetheine_attach_site"/>
</dbReference>
<dbReference type="Pfam" id="PF08659">
    <property type="entry name" value="KR"/>
    <property type="match status" value="1"/>
</dbReference>
<dbReference type="InterPro" id="IPR013968">
    <property type="entry name" value="PKS_KR"/>
</dbReference>
<dbReference type="InterPro" id="IPR018201">
    <property type="entry name" value="Ketoacyl_synth_AS"/>
</dbReference>
<dbReference type="Gene3D" id="3.30.70.3290">
    <property type="match status" value="1"/>
</dbReference>
<dbReference type="Gene3D" id="1.10.1200.10">
    <property type="entry name" value="ACP-like"/>
    <property type="match status" value="1"/>
</dbReference>
<feature type="domain" description="Ketosynthase family 3 (KS3)" evidence="8">
    <location>
        <begin position="5"/>
        <end position="436"/>
    </location>
</feature>
<evidence type="ECO:0000313" key="11">
    <source>
        <dbReference type="Proteomes" id="UP000619293"/>
    </source>
</evidence>
<dbReference type="InterPro" id="IPR009081">
    <property type="entry name" value="PP-bd_ACP"/>
</dbReference>
<dbReference type="GO" id="GO:0004312">
    <property type="term" value="F:fatty acid synthase activity"/>
    <property type="evidence" value="ECO:0007669"/>
    <property type="project" value="TreeGrafter"/>
</dbReference>
<dbReference type="InterPro" id="IPR050091">
    <property type="entry name" value="PKS_NRPS_Biosynth_Enz"/>
</dbReference>
<dbReference type="GO" id="GO:0031177">
    <property type="term" value="F:phosphopantetheine binding"/>
    <property type="evidence" value="ECO:0007669"/>
    <property type="project" value="InterPro"/>
</dbReference>
<dbReference type="Proteomes" id="UP000619293">
    <property type="component" value="Unassembled WGS sequence"/>
</dbReference>
<dbReference type="Pfam" id="PF16197">
    <property type="entry name" value="KAsynt_C_assoc"/>
    <property type="match status" value="1"/>
</dbReference>
<dbReference type="SMART" id="SM00823">
    <property type="entry name" value="PKS_PP"/>
    <property type="match status" value="1"/>
</dbReference>
<keyword evidence="11" id="KW-1185">Reference proteome</keyword>
<evidence type="ECO:0008006" key="12">
    <source>
        <dbReference type="Google" id="ProtNLM"/>
    </source>
</evidence>
<feature type="region of interest" description="Disordered" evidence="6">
    <location>
        <begin position="1636"/>
        <end position="1659"/>
    </location>
</feature>
<evidence type="ECO:0000259" key="9">
    <source>
        <dbReference type="PROSITE" id="PS52019"/>
    </source>
</evidence>
<feature type="domain" description="PKS/mFAS DH" evidence="9">
    <location>
        <begin position="1364"/>
        <end position="1639"/>
    </location>
</feature>
<feature type="compositionally biased region" description="Basic residues" evidence="6">
    <location>
        <begin position="1732"/>
        <end position="1741"/>
    </location>
</feature>
<feature type="active site" description="Proton acceptor; for dehydratase activity" evidence="5">
    <location>
        <position position="1396"/>
    </location>
</feature>
<dbReference type="CDD" id="cd00833">
    <property type="entry name" value="PKS"/>
    <property type="match status" value="1"/>
</dbReference>
<dbReference type="InterPro" id="IPR057326">
    <property type="entry name" value="KR_dom"/>
</dbReference>
<dbReference type="InterPro" id="IPR001227">
    <property type="entry name" value="Ac_transferase_dom_sf"/>
</dbReference>
<evidence type="ECO:0000256" key="1">
    <source>
        <dbReference type="ARBA" id="ARBA00022450"/>
    </source>
</evidence>
<sequence>MADSVEPIAVIGMACKLPGAPDLESFWQNLAAGRETISFFDTEELTAAGVAQAEAADPDYVPAAPEMPDVDRFDADLFGMTAAEARICDPQIRAFLELCHAAVEHAGYDPFALPDSVGVFGTTGPNSYLRHILTTRPDLAEGSPGMALFTLNNADYLATLASYKLDLRGPSMTVLSACSSSLVTVHMAAQALRAGECDAALAGGSTVELPLGHGHQWTPGGVLTRDGHCRPFDSSASGTIFGSGAGVVLLKRLDDALTDGDRVLAVIRGSAINNDGADKVSFSAPSVGGQAAAVAEAMLLAGVAPGDVDYVEAHATGTDLGDPIEVAALTEAYETLSDTPLIRGRTAIGSVKSNIGHMNSVAGVAGLIKTVLMLQHETIAPSINISEANPRLELDRTPFELAGRARAWPRRAGRPRVAAVSSLGIGGTNAHLVLQEGPVAPPFPRREQPRLVVWSARDTEGVDRLRGGLAAYFTANGEADFAEAVGTLQRGRTPHPVRAALVASSAAAAAENLSTAGSPIAVGRIRPGARRAFLFPGQGAQRIRMAAGLYGTDRAFSVAMDECLELFQCGGTRLDEAWLGEEHAEATELVQPLLFSVEYALAAMWRAWGVEPQAVLGHSVGELTAATVAGVFDLPDAVHLVAARAAAMAAHPVQGAMLAVAAGVERVAGLLPPEAAVAAVNGAAQTVVSGPHEALAELAARFAEQRLACRPLPVAGAFHHPGWSDAADRFAKAFDAVTTRDPAIPMYSGRTGSLLTDEQAKDPRFWAEQLTGPVLFGPALEALTASGEWTLLETGPGRTLTTFARRLAAARDGRVTAVAAMGSGDDQETALLAAGRLWLDGVALDWEAMGQPRALTRRQVPGYPYRRDRHWIDPLPAEKPTMQLAGVATAEPPSHGDVDGIEVTAGAKPPATIGSTTPGAATPLSVLEWVSAPARRTARGSGGVALVLLPEDPDRSMTVLLAVQRAGWRTVRVRPADAPGETAGEFRVRLNEPQDFTDLAAVLAERGLAIDLYLHAAAYSGTGAANDPLDEQLEAAFFSLLSFAKLALTRAPGEAPPRFVLLTSEAVDVSGGEPLVPARATAVAFARTLAAETPGMPVAVLDACARTGPAELAADLVRPESGSVTALRGSRRWTPVERPLELPAPVGETLRERGVYLITGGFGGLGLALARHLAGSGLRPRLVLLGRRDPTDLRADVEDPFVLRARATLAELTALGADVLTVSGDAAEPGLLSTMFDLAQQRFGTVNGVFHLAGVAGGRMAAFRKQADAAAVLAPKTAATVLLAEATTDRPILDFVVLYSSRAAVEGLVGSADYAAANAFLDAAAESLPFHAVRVLSVGWPVWLGEGMVDHEGPDLGGLSALVAQLADGRSVEPSTPDFRWESDFGAATHWVLDEHRVGSVPLLPGAAYVDLVVSLFTEHLAGAGGAVELTDVVFRAPFSDERNRRLRVDFTATADGYDFTVVSRPAEQPDDTWLEHVTGRAGWVSAERRPIDVEDLVMRLETVGTKPADKVPTDLAFTMGPRWRNIKDVWQSGEERLLRLELPPGLVGDLPQHRLHPALLDTATAGVRSSGEGAFVPFIYRRLVVHADLPERLYSHVRRTPTDPDTAIGDIELIAPDGTVLAEVEGFTMRRVSFEPGWDRPQAPGRGGPLPAATRGREGLDPVQGLRLLLQLIAADTPRSVLVRPHVDGRPVPAAAGPSPATPATPTAPASPVPDATPGTVPPAASPSHGKGQHTVHQGRRLAPSEQPAATPIAASRSVTAATGLADLWEHAIGVPPTGDDEDFFEAGGNSLSAVELIGRIRAVHGLELSIGLLLEVRTFGGLREIVEAGVGR</sequence>
<feature type="domain" description="Carrier" evidence="7">
    <location>
        <begin position="1757"/>
        <end position="1832"/>
    </location>
</feature>
<dbReference type="PANTHER" id="PTHR43775:SF51">
    <property type="entry name" value="INACTIVE PHENOLPHTHIOCEROL SYNTHESIS POLYKETIDE SYNTHASE TYPE I PKS1-RELATED"/>
    <property type="match status" value="1"/>
</dbReference>
<dbReference type="InterPro" id="IPR036736">
    <property type="entry name" value="ACP-like_sf"/>
</dbReference>
<accession>A0A8J3JZB0</accession>
<evidence type="ECO:0000313" key="10">
    <source>
        <dbReference type="EMBL" id="GIF87678.1"/>
    </source>
</evidence>
<dbReference type="InterPro" id="IPR032821">
    <property type="entry name" value="PKS_assoc"/>
</dbReference>
<keyword evidence="4" id="KW-0012">Acyltransferase</keyword>
<dbReference type="Pfam" id="PF00109">
    <property type="entry name" value="ketoacyl-synt"/>
    <property type="match status" value="1"/>
</dbReference>
<dbReference type="InterPro" id="IPR014030">
    <property type="entry name" value="Ketoacyl_synth_N"/>
</dbReference>
<dbReference type="Gene3D" id="3.40.50.720">
    <property type="entry name" value="NAD(P)-binding Rossmann-like Domain"/>
    <property type="match status" value="1"/>
</dbReference>
<dbReference type="InterPro" id="IPR020807">
    <property type="entry name" value="PKS_DH"/>
</dbReference>
<reference evidence="10 11" key="1">
    <citation type="submission" date="2021-01" db="EMBL/GenBank/DDBJ databases">
        <title>Whole genome shotgun sequence of Catellatospora chokoriensis NBRC 107358.</title>
        <authorList>
            <person name="Komaki H."/>
            <person name="Tamura T."/>
        </authorList>
    </citation>
    <scope>NUCLEOTIDE SEQUENCE [LARGE SCALE GENOMIC DNA]</scope>
    <source>
        <strain evidence="10 11">NBRC 107358</strain>
    </source>
</reference>
<dbReference type="InterPro" id="IPR049551">
    <property type="entry name" value="PKS_DH_C"/>
</dbReference>
<dbReference type="SUPFAM" id="SSF51735">
    <property type="entry name" value="NAD(P)-binding Rossmann-fold domains"/>
    <property type="match status" value="2"/>
</dbReference>
<dbReference type="Gene3D" id="3.40.47.10">
    <property type="match status" value="1"/>
</dbReference>
<dbReference type="Pfam" id="PF14765">
    <property type="entry name" value="PS-DH"/>
    <property type="match status" value="1"/>
</dbReference>
<feature type="region of interest" description="C-terminal hotdog fold" evidence="5">
    <location>
        <begin position="1503"/>
        <end position="1639"/>
    </location>
</feature>
<dbReference type="InterPro" id="IPR014043">
    <property type="entry name" value="Acyl_transferase_dom"/>
</dbReference>
<comment type="caution">
    <text evidence="10">The sequence shown here is derived from an EMBL/GenBank/DDBJ whole genome shotgun (WGS) entry which is preliminary data.</text>
</comment>
<dbReference type="PANTHER" id="PTHR43775">
    <property type="entry name" value="FATTY ACID SYNTHASE"/>
    <property type="match status" value="1"/>
</dbReference>
<dbReference type="SUPFAM" id="SSF55048">
    <property type="entry name" value="Probable ACP-binding domain of malonyl-CoA ACP transacylase"/>
    <property type="match status" value="1"/>
</dbReference>
<dbReference type="InterPro" id="IPR049900">
    <property type="entry name" value="PKS_mFAS_DH"/>
</dbReference>
<evidence type="ECO:0000259" key="8">
    <source>
        <dbReference type="PROSITE" id="PS52004"/>
    </source>
</evidence>
<dbReference type="PROSITE" id="PS50075">
    <property type="entry name" value="CARRIER"/>
    <property type="match status" value="1"/>
</dbReference>
<evidence type="ECO:0000256" key="4">
    <source>
        <dbReference type="ARBA" id="ARBA00023315"/>
    </source>
</evidence>
<dbReference type="PROSITE" id="PS52019">
    <property type="entry name" value="PKS_MFAS_DH"/>
    <property type="match status" value="1"/>
</dbReference>
<keyword evidence="2" id="KW-0597">Phosphoprotein</keyword>
<dbReference type="InterPro" id="IPR016036">
    <property type="entry name" value="Malonyl_transacylase_ACP-bd"/>
</dbReference>
<dbReference type="SUPFAM" id="SSF53901">
    <property type="entry name" value="Thiolase-like"/>
    <property type="match status" value="1"/>
</dbReference>